<organism>
    <name type="scientific">Serpula lacrymans var. lacrymans (strain S7.9)</name>
    <name type="common">Dry rot fungus</name>
    <dbReference type="NCBI Taxonomy" id="578457"/>
    <lineage>
        <taxon>Eukaryota</taxon>
        <taxon>Fungi</taxon>
        <taxon>Dikarya</taxon>
        <taxon>Basidiomycota</taxon>
        <taxon>Agaricomycotina</taxon>
        <taxon>Agaricomycetes</taxon>
        <taxon>Agaricomycetidae</taxon>
        <taxon>Boletales</taxon>
        <taxon>Coniophorineae</taxon>
        <taxon>Serpulaceae</taxon>
        <taxon>Serpula</taxon>
    </lineage>
</organism>
<evidence type="ECO:0008006" key="4">
    <source>
        <dbReference type="Google" id="ProtNLM"/>
    </source>
</evidence>
<dbReference type="HOGENOM" id="CLU_2005312_0_0_1"/>
<dbReference type="Proteomes" id="UP000008064">
    <property type="component" value="Unassembled WGS sequence"/>
</dbReference>
<reference evidence="3" key="1">
    <citation type="submission" date="2011-04" db="EMBL/GenBank/DDBJ databases">
        <title>Evolution of plant cell wall degrading machinery underlies the functional diversity of forest fungi.</title>
        <authorList>
            <consortium name="US DOE Joint Genome Institute (JGI-PGF)"/>
            <person name="Eastwood D.C."/>
            <person name="Floudas D."/>
            <person name="Binder M."/>
            <person name="Majcherczyk A."/>
            <person name="Schneider P."/>
            <person name="Aerts A."/>
            <person name="Asiegbu F.O."/>
            <person name="Baker S.E."/>
            <person name="Barry K."/>
            <person name="Bendiksby M."/>
            <person name="Blumentritt M."/>
            <person name="Coutinho P.M."/>
            <person name="Cullen D."/>
            <person name="Cullen D."/>
            <person name="Gathman A."/>
            <person name="Goodell B."/>
            <person name="Henrissat B."/>
            <person name="Ihrmark K."/>
            <person name="Kauserud H."/>
            <person name="Kohler A."/>
            <person name="LaButti K."/>
            <person name="Lapidus A."/>
            <person name="Lavin J.L."/>
            <person name="Lee Y.-H."/>
            <person name="Lindquist E."/>
            <person name="Lilly W."/>
            <person name="Lucas S."/>
            <person name="Morin E."/>
            <person name="Murat C."/>
            <person name="Oguiza J.A."/>
            <person name="Park J."/>
            <person name="Pisabarro A.G."/>
            <person name="Riley R."/>
            <person name="Rosling A."/>
            <person name="Salamov A."/>
            <person name="Schmidt O."/>
            <person name="Schmutz J."/>
            <person name="Skrede I."/>
            <person name="Stenlid J."/>
            <person name="Wiebenga A."/>
            <person name="Xie X."/>
            <person name="Kues U."/>
            <person name="Hibbett D.S."/>
            <person name="Hoffmeister D."/>
            <person name="Hogberg N."/>
            <person name="Martin F."/>
            <person name="Grigoriev I.V."/>
            <person name="Watkinson S.C."/>
        </authorList>
    </citation>
    <scope>NUCLEOTIDE SEQUENCE</scope>
    <source>
        <strain evidence="3">S7.9</strain>
    </source>
</reference>
<dbReference type="RefSeq" id="XP_007318403.1">
    <property type="nucleotide sequence ID" value="XM_007318341.1"/>
</dbReference>
<feature type="compositionally biased region" description="Basic residues" evidence="1">
    <location>
        <begin position="40"/>
        <end position="55"/>
    </location>
</feature>
<evidence type="ECO:0000256" key="2">
    <source>
        <dbReference type="SAM" id="SignalP"/>
    </source>
</evidence>
<keyword evidence="2" id="KW-0732">Signal</keyword>
<protein>
    <recommendedName>
        <fullName evidence="4">Secreted protein</fullName>
    </recommendedName>
</protein>
<dbReference type="AlphaFoldDB" id="F8NWN1"/>
<feature type="region of interest" description="Disordered" evidence="1">
    <location>
        <begin position="24"/>
        <end position="64"/>
    </location>
</feature>
<evidence type="ECO:0000313" key="3">
    <source>
        <dbReference type="EMBL" id="EGO24384.1"/>
    </source>
</evidence>
<feature type="chain" id="PRO_5003381682" description="Secreted protein" evidence="2">
    <location>
        <begin position="23"/>
        <end position="124"/>
    </location>
</feature>
<sequence>MTNPVHSLIALIPLAPSLPLVAHHVPSMSSSSSSSSSLSARRRRRRHRRLRRHPSRPPALADSISITGLARGTHQALPPPISEATTPTRRRHLAIKVTFRMFPRVNVAHSHTAYECMRHSKHST</sequence>
<accession>F8NWN1</accession>
<gene>
    <name evidence="3" type="ORF">SERLADRAFT_437996</name>
</gene>
<dbReference type="KEGG" id="sla:SERLADRAFT_437996"/>
<name>F8NWN1_SERL9</name>
<dbReference type="GeneID" id="18814954"/>
<evidence type="ECO:0000256" key="1">
    <source>
        <dbReference type="SAM" id="MobiDB-lite"/>
    </source>
</evidence>
<feature type="signal peptide" evidence="2">
    <location>
        <begin position="1"/>
        <end position="22"/>
    </location>
</feature>
<feature type="compositionally biased region" description="Low complexity" evidence="1">
    <location>
        <begin position="29"/>
        <end position="39"/>
    </location>
</feature>
<proteinExistence type="predicted"/>
<dbReference type="EMBL" id="GL945434">
    <property type="protein sequence ID" value="EGO24384.1"/>
    <property type="molecule type" value="Genomic_DNA"/>
</dbReference>